<evidence type="ECO:0000256" key="1">
    <source>
        <dbReference type="SAM" id="MobiDB-lite"/>
    </source>
</evidence>
<sequence length="334" mass="37961">SEQTPKSRQQPVKSLEEMKWKRIVELKTTVQLIKTKQKQKQNGRICPINFSSPNTCHYDDSNAGDANNNNNNNNGTKAQGAPLQGLYKDNNDVNNQQNIRQSATKSIGLQVEPVTLTALSTGNASNVGCVSKYQAQAFSLSSFDNLCKTEDVNNPFVFNQMDEEQLENEETIEMFLSHPQEFLPQQNQVLQTVRDVLNFELVNVFEKDSFHIPLKECLNKSIYNCIESQVSILDEMLMHLFHKKYQVIDHLTMFKNIYLMNSGDLLSQFSNYLFRGVNLLTLQSQSQSQLQLQSSSQHVEAPKLLSLSPSFLNSIFSFISISAQSLLTVRYLFV</sequence>
<comment type="caution">
    <text evidence="2">The sequence shown here is derived from an EMBL/GenBank/DDBJ whole genome shotgun (WGS) entry which is preliminary data.</text>
</comment>
<name>X6NZM7_RETFI</name>
<keyword evidence="2" id="KW-0808">Transferase</keyword>
<keyword evidence="2" id="KW-0418">Kinase</keyword>
<evidence type="ECO:0000313" key="2">
    <source>
        <dbReference type="EMBL" id="ETO31765.1"/>
    </source>
</evidence>
<feature type="region of interest" description="Disordered" evidence="1">
    <location>
        <begin position="57"/>
        <end position="92"/>
    </location>
</feature>
<feature type="non-terminal residue" evidence="2">
    <location>
        <position position="1"/>
    </location>
</feature>
<organism evidence="2 3">
    <name type="scientific">Reticulomyxa filosa</name>
    <dbReference type="NCBI Taxonomy" id="46433"/>
    <lineage>
        <taxon>Eukaryota</taxon>
        <taxon>Sar</taxon>
        <taxon>Rhizaria</taxon>
        <taxon>Retaria</taxon>
        <taxon>Foraminifera</taxon>
        <taxon>Monothalamids</taxon>
        <taxon>Reticulomyxidae</taxon>
        <taxon>Reticulomyxa</taxon>
    </lineage>
</organism>
<keyword evidence="3" id="KW-1185">Reference proteome</keyword>
<dbReference type="AlphaFoldDB" id="X6NZM7"/>
<dbReference type="Proteomes" id="UP000023152">
    <property type="component" value="Unassembled WGS sequence"/>
</dbReference>
<dbReference type="GO" id="GO:0016301">
    <property type="term" value="F:kinase activity"/>
    <property type="evidence" value="ECO:0007669"/>
    <property type="project" value="UniProtKB-KW"/>
</dbReference>
<protein>
    <submittedName>
        <fullName evidence="2">Protein kinase domain containing protein</fullName>
    </submittedName>
</protein>
<feature type="non-terminal residue" evidence="2">
    <location>
        <position position="334"/>
    </location>
</feature>
<dbReference type="EMBL" id="ASPP01004718">
    <property type="protein sequence ID" value="ETO31765.1"/>
    <property type="molecule type" value="Genomic_DNA"/>
</dbReference>
<accession>X6NZM7</accession>
<gene>
    <name evidence="2" type="ORF">RFI_05354</name>
</gene>
<proteinExistence type="predicted"/>
<reference evidence="2 3" key="1">
    <citation type="journal article" date="2013" name="Curr. Biol.">
        <title>The Genome of the Foraminiferan Reticulomyxa filosa.</title>
        <authorList>
            <person name="Glockner G."/>
            <person name="Hulsmann N."/>
            <person name="Schleicher M."/>
            <person name="Noegel A.A."/>
            <person name="Eichinger L."/>
            <person name="Gallinger C."/>
            <person name="Pawlowski J."/>
            <person name="Sierra R."/>
            <person name="Euteneuer U."/>
            <person name="Pillet L."/>
            <person name="Moustafa A."/>
            <person name="Platzer M."/>
            <person name="Groth M."/>
            <person name="Szafranski K."/>
            <person name="Schliwa M."/>
        </authorList>
    </citation>
    <scope>NUCLEOTIDE SEQUENCE [LARGE SCALE GENOMIC DNA]</scope>
</reference>
<evidence type="ECO:0000313" key="3">
    <source>
        <dbReference type="Proteomes" id="UP000023152"/>
    </source>
</evidence>